<dbReference type="GO" id="GO:0005829">
    <property type="term" value="C:cytosol"/>
    <property type="evidence" value="ECO:0007669"/>
    <property type="project" value="TreeGrafter"/>
</dbReference>
<feature type="domain" description="Serine hydroxymethyltransferase-like" evidence="11">
    <location>
        <begin position="164"/>
        <end position="539"/>
    </location>
</feature>
<dbReference type="InterPro" id="IPR019798">
    <property type="entry name" value="Ser_HO-MeTrfase_PLP_BS"/>
</dbReference>
<comment type="caution">
    <text evidence="10">Lacks conserved residue(s) required for the propagation of feature annotation.</text>
</comment>
<evidence type="ECO:0000313" key="13">
    <source>
        <dbReference type="Proteomes" id="UP000435649"/>
    </source>
</evidence>
<evidence type="ECO:0000256" key="9">
    <source>
        <dbReference type="ARBA" id="ARBA00022898"/>
    </source>
</evidence>
<evidence type="ECO:0000256" key="10">
    <source>
        <dbReference type="HAMAP-Rule" id="MF_00051"/>
    </source>
</evidence>
<dbReference type="GO" id="GO:0016861">
    <property type="term" value="F:intramolecular oxidoreductase activity, interconverting aldoses and ketoses"/>
    <property type="evidence" value="ECO:0007669"/>
    <property type="project" value="UniProtKB-ARBA"/>
</dbReference>
<dbReference type="PROSITE" id="PS00096">
    <property type="entry name" value="SHMT"/>
    <property type="match status" value="1"/>
</dbReference>
<keyword evidence="9 10" id="KW-0663">Pyridoxal phosphate</keyword>
<dbReference type="InterPro" id="IPR039429">
    <property type="entry name" value="SHMT-like_dom"/>
</dbReference>
<evidence type="ECO:0000256" key="4">
    <source>
        <dbReference type="ARBA" id="ARBA00008754"/>
    </source>
</evidence>
<dbReference type="InterPro" id="IPR003500">
    <property type="entry name" value="RpiB_LacA_LacB"/>
</dbReference>
<evidence type="ECO:0000259" key="11">
    <source>
        <dbReference type="Pfam" id="PF00464"/>
    </source>
</evidence>
<comment type="pathway">
    <text evidence="10">One-carbon metabolism; tetrahydrofolate interconversion.</text>
</comment>
<protein>
    <recommendedName>
        <fullName evidence="10">Serine hydroxymethyltransferase</fullName>
        <shortName evidence="10">SHMT</shortName>
        <shortName evidence="10">Serine methylase</shortName>
        <ecNumber evidence="10">2.1.2.1</ecNumber>
    </recommendedName>
</protein>
<dbReference type="Gene3D" id="3.90.1150.10">
    <property type="entry name" value="Aspartate Aminotransferase, domain 1"/>
    <property type="match status" value="1"/>
</dbReference>
<evidence type="ECO:0000256" key="8">
    <source>
        <dbReference type="ARBA" id="ARBA00022679"/>
    </source>
</evidence>
<evidence type="ECO:0000256" key="5">
    <source>
        <dbReference type="ARBA" id="ARBA00011738"/>
    </source>
</evidence>
<dbReference type="FunFam" id="3.40.640.10:FF:000001">
    <property type="entry name" value="Serine hydroxymethyltransferase"/>
    <property type="match status" value="1"/>
</dbReference>
<dbReference type="SUPFAM" id="SSF89623">
    <property type="entry name" value="Ribose/Galactose isomerase RpiB/AlsB"/>
    <property type="match status" value="1"/>
</dbReference>
<comment type="similarity">
    <text evidence="4">Belongs to the LacAB/RpiB family.</text>
</comment>
<dbReference type="EC" id="2.1.2.1" evidence="10"/>
<feature type="site" description="Plays an important role in substrate specificity" evidence="10">
    <location>
        <position position="384"/>
    </location>
</feature>
<dbReference type="GO" id="GO:0019264">
    <property type="term" value="P:glycine biosynthetic process from serine"/>
    <property type="evidence" value="ECO:0007669"/>
    <property type="project" value="UniProtKB-UniRule"/>
</dbReference>
<comment type="subcellular location">
    <subcellularLocation>
        <location evidence="2 10">Cytoplasm</location>
    </subcellularLocation>
</comment>
<feature type="binding site" evidence="10">
    <location>
        <begin position="280"/>
        <end position="282"/>
    </location>
    <ligand>
        <name>(6S)-5,6,7,8-tetrahydrofolate</name>
        <dbReference type="ChEBI" id="CHEBI:57453"/>
    </ligand>
</feature>
<evidence type="ECO:0000256" key="2">
    <source>
        <dbReference type="ARBA" id="ARBA00004496"/>
    </source>
</evidence>
<comment type="pathway">
    <text evidence="10">Amino-acid biosynthesis; glycine biosynthesis; glycine from L-serine: step 1/1.</text>
</comment>
<keyword evidence="12" id="KW-0413">Isomerase</keyword>
<name>A0A844G441_9BACT</name>
<dbReference type="InterPro" id="IPR049943">
    <property type="entry name" value="Ser_HO-MeTrfase-like"/>
</dbReference>
<evidence type="ECO:0000256" key="3">
    <source>
        <dbReference type="ARBA" id="ARBA00006376"/>
    </source>
</evidence>
<comment type="caution">
    <text evidence="12">The sequence shown here is derived from an EMBL/GenBank/DDBJ whole genome shotgun (WGS) entry which is preliminary data.</text>
</comment>
<keyword evidence="13" id="KW-1185">Reference proteome</keyword>
<dbReference type="NCBIfam" id="NF000586">
    <property type="entry name" value="PRK00011.1"/>
    <property type="match status" value="1"/>
</dbReference>
<accession>A0A844G441</accession>
<keyword evidence="10" id="KW-0028">Amino-acid biosynthesis</keyword>
<evidence type="ECO:0000313" key="12">
    <source>
        <dbReference type="EMBL" id="MST97665.1"/>
    </source>
</evidence>
<comment type="subunit">
    <text evidence="5 10">Homodimer.</text>
</comment>
<dbReference type="GO" id="GO:0005975">
    <property type="term" value="P:carbohydrate metabolic process"/>
    <property type="evidence" value="ECO:0007669"/>
    <property type="project" value="InterPro"/>
</dbReference>
<dbReference type="InterPro" id="IPR001085">
    <property type="entry name" value="Ser_HO-MeTrfase"/>
</dbReference>
<evidence type="ECO:0000256" key="7">
    <source>
        <dbReference type="ARBA" id="ARBA00022563"/>
    </source>
</evidence>
<dbReference type="Pfam" id="PF02502">
    <property type="entry name" value="LacAB_rpiB"/>
    <property type="match status" value="1"/>
</dbReference>
<dbReference type="PANTHER" id="PTHR11680:SF35">
    <property type="entry name" value="SERINE HYDROXYMETHYLTRANSFERASE 1"/>
    <property type="match status" value="1"/>
</dbReference>
<dbReference type="EMBL" id="VUNS01000011">
    <property type="protein sequence ID" value="MST97665.1"/>
    <property type="molecule type" value="Genomic_DNA"/>
</dbReference>
<feature type="modified residue" description="N6-(pyridoxal phosphate)lysine" evidence="10">
    <location>
        <position position="385"/>
    </location>
</feature>
<dbReference type="AlphaFoldDB" id="A0A844G441"/>
<dbReference type="UniPathway" id="UPA00288">
    <property type="reaction ID" value="UER01023"/>
</dbReference>
<organism evidence="12 13">
    <name type="scientific">Victivallis lenta</name>
    <dbReference type="NCBI Taxonomy" id="2606640"/>
    <lineage>
        <taxon>Bacteria</taxon>
        <taxon>Pseudomonadati</taxon>
        <taxon>Lentisphaerota</taxon>
        <taxon>Lentisphaeria</taxon>
        <taxon>Victivallales</taxon>
        <taxon>Victivallaceae</taxon>
        <taxon>Victivallis</taxon>
    </lineage>
</organism>
<dbReference type="GO" id="GO:0030170">
    <property type="term" value="F:pyridoxal phosphate binding"/>
    <property type="evidence" value="ECO:0007669"/>
    <property type="project" value="UniProtKB-UniRule"/>
</dbReference>
<dbReference type="Gene3D" id="3.40.1400.10">
    <property type="entry name" value="Sugar-phosphate isomerase, RpiB/LacA/LacB"/>
    <property type="match status" value="1"/>
</dbReference>
<dbReference type="Proteomes" id="UP000435649">
    <property type="component" value="Unassembled WGS sequence"/>
</dbReference>
<dbReference type="NCBIfam" id="NF004051">
    <property type="entry name" value="PRK05571.1"/>
    <property type="match status" value="1"/>
</dbReference>
<feature type="binding site" evidence="10">
    <location>
        <position position="399"/>
    </location>
    <ligand>
        <name>(6S)-5,6,7,8-tetrahydrofolate</name>
        <dbReference type="ChEBI" id="CHEBI:57453"/>
    </ligand>
</feature>
<reference evidence="12 13" key="1">
    <citation type="submission" date="2019-08" db="EMBL/GenBank/DDBJ databases">
        <title>In-depth cultivation of the pig gut microbiome towards novel bacterial diversity and tailored functional studies.</title>
        <authorList>
            <person name="Wylensek D."/>
            <person name="Hitch T.C.A."/>
            <person name="Clavel T."/>
        </authorList>
    </citation>
    <scope>NUCLEOTIDE SEQUENCE [LARGE SCALE GENOMIC DNA]</scope>
    <source>
        <strain evidence="12 13">BBE-744-WT-12</strain>
    </source>
</reference>
<keyword evidence="8 10" id="KW-0808">Transferase</keyword>
<feature type="binding site" evidence="10">
    <location>
        <position position="276"/>
    </location>
    <ligand>
        <name>(6S)-5,6,7,8-tetrahydrofolate</name>
        <dbReference type="ChEBI" id="CHEBI:57453"/>
    </ligand>
</feature>
<dbReference type="SUPFAM" id="SSF53383">
    <property type="entry name" value="PLP-dependent transferases"/>
    <property type="match status" value="1"/>
</dbReference>
<dbReference type="Pfam" id="PF00464">
    <property type="entry name" value="SHMT"/>
    <property type="match status" value="1"/>
</dbReference>
<comment type="cofactor">
    <cofactor evidence="1 10">
        <name>pyridoxal 5'-phosphate</name>
        <dbReference type="ChEBI" id="CHEBI:597326"/>
    </cofactor>
</comment>
<evidence type="ECO:0000256" key="6">
    <source>
        <dbReference type="ARBA" id="ARBA00022490"/>
    </source>
</evidence>
<comment type="catalytic activity">
    <reaction evidence="10">
        <text>(6R)-5,10-methylene-5,6,7,8-tetrahydrofolate + glycine + H2O = (6S)-5,6,7,8-tetrahydrofolate + L-serine</text>
        <dbReference type="Rhea" id="RHEA:15481"/>
        <dbReference type="ChEBI" id="CHEBI:15377"/>
        <dbReference type="ChEBI" id="CHEBI:15636"/>
        <dbReference type="ChEBI" id="CHEBI:33384"/>
        <dbReference type="ChEBI" id="CHEBI:57305"/>
        <dbReference type="ChEBI" id="CHEBI:57453"/>
        <dbReference type="EC" id="2.1.2.1"/>
    </reaction>
</comment>
<proteinExistence type="inferred from homology"/>
<dbReference type="HAMAP" id="MF_00051">
    <property type="entry name" value="SHMT"/>
    <property type="match status" value="1"/>
</dbReference>
<dbReference type="CDD" id="cd00378">
    <property type="entry name" value="SHMT"/>
    <property type="match status" value="1"/>
</dbReference>
<keyword evidence="7 10" id="KW-0554">One-carbon metabolism</keyword>
<dbReference type="InterPro" id="IPR015422">
    <property type="entry name" value="PyrdxlP-dep_Trfase_small"/>
</dbReference>
<dbReference type="GO" id="GO:0035999">
    <property type="term" value="P:tetrahydrofolate interconversion"/>
    <property type="evidence" value="ECO:0007669"/>
    <property type="project" value="UniProtKB-UniRule"/>
</dbReference>
<dbReference type="UniPathway" id="UPA00193"/>
<keyword evidence="6 10" id="KW-0963">Cytoplasm</keyword>
<evidence type="ECO:0000256" key="1">
    <source>
        <dbReference type="ARBA" id="ARBA00001933"/>
    </source>
</evidence>
<dbReference type="GO" id="GO:0004372">
    <property type="term" value="F:glycine hydroxymethyltransferase activity"/>
    <property type="evidence" value="ECO:0007669"/>
    <property type="project" value="UniProtKB-UniRule"/>
</dbReference>
<dbReference type="InterPro" id="IPR015421">
    <property type="entry name" value="PyrdxlP-dep_Trfase_major"/>
</dbReference>
<sequence length="571" mass="62187">MEITDWYGKNLRVAIGTDHGGYRQKPELAAFLEEKGCTVLDCGPFTYDDGDDYPDFGVPAVRAVARGEADVAMLICRSGVGMGILANRFHGVRAVCAGDAGLAKKSRLHNCSNVLVLPGDVLDFDAMKKVVEAWLDTPFSGDERHIRRLSKIETQTYDDIAAVRHADPEVAKIIDREAERQADGIELIASENFASCAVRAAQGSVLTNKYAEGYPGKRYYNGCEFVDEMESLAIERVKKLFGAEAANVQPHSGSSANQAVYMALVNPGDTVLAMSLDHGGHLTHGHPLNFSGMLYNIVPYGVNRETELIDYDEVERLAVENKPKMILAGASAYPRVIDFARLRAIADKVGAKLFVDMAHIAGLVAAGEHPNPVPYCDVVTTTTHKTLRGPRGGLILCREEYIKSINSKVFPGMQGGPLEHVIAGKAICFGEALTPAFKAYQHQVRLNAAKLADELAKRGFRIVSGGTDNHLMLIDLRPKQATGKAVANALDLARITCNKNMIPFDPEKPFVTSGIRVGTPAITTRGLKEAEMVRVADFIERGVELREDEAALRSLGNEVKEFMAAFPMPQF</sequence>
<dbReference type="InterPro" id="IPR015424">
    <property type="entry name" value="PyrdxlP-dep_Trfase"/>
</dbReference>
<dbReference type="InterPro" id="IPR036569">
    <property type="entry name" value="RpiB_LacA_LacB_sf"/>
</dbReference>
<dbReference type="NCBIfam" id="TIGR00689">
    <property type="entry name" value="rpiB_lacA_lacB"/>
    <property type="match status" value="1"/>
</dbReference>
<gene>
    <name evidence="10" type="primary">glyA</name>
    <name evidence="12" type="ORF">FYJ85_11510</name>
</gene>
<dbReference type="PANTHER" id="PTHR11680">
    <property type="entry name" value="SERINE HYDROXYMETHYLTRANSFERASE"/>
    <property type="match status" value="1"/>
</dbReference>
<comment type="function">
    <text evidence="10">Catalyzes the reversible interconversion of serine and glycine with tetrahydrofolate (THF) serving as the one-carbon carrier. This reaction serves as the major source of one-carbon groups required for the biosynthesis of purines, thymidylate, methionine, and other important biomolecules. Also exhibits THF-independent aldolase activity toward beta-hydroxyamino acids, producing glycine and aldehydes, via a retro-aldol mechanism.</text>
</comment>
<comment type="similarity">
    <text evidence="3 10">Belongs to the SHMT family.</text>
</comment>
<dbReference type="Gene3D" id="3.40.640.10">
    <property type="entry name" value="Type I PLP-dependent aspartate aminotransferase-like (Major domain)"/>
    <property type="match status" value="1"/>
</dbReference>